<dbReference type="PANTHER" id="PTHR46124">
    <property type="entry name" value="D-AMINOACYL-TRNA DEACYLASE"/>
    <property type="match status" value="1"/>
</dbReference>
<keyword evidence="1 3" id="KW-0479">Metal-binding</keyword>
<evidence type="ECO:0000313" key="4">
    <source>
        <dbReference type="EMBL" id="OHA90967.1"/>
    </source>
</evidence>
<dbReference type="Proteomes" id="UP000177746">
    <property type="component" value="Unassembled WGS sequence"/>
</dbReference>
<dbReference type="PIRSF" id="PIRSF005902">
    <property type="entry name" value="DNase_TatD"/>
    <property type="match status" value="1"/>
</dbReference>
<feature type="binding site" evidence="3">
    <location>
        <position position="10"/>
    </location>
    <ligand>
        <name>a divalent metal cation</name>
        <dbReference type="ChEBI" id="CHEBI:60240"/>
        <label>1</label>
    </ligand>
</feature>
<dbReference type="PROSITE" id="PS01090">
    <property type="entry name" value="TATD_2"/>
    <property type="match status" value="1"/>
</dbReference>
<dbReference type="Pfam" id="PF01026">
    <property type="entry name" value="TatD_DNase"/>
    <property type="match status" value="1"/>
</dbReference>
<evidence type="ECO:0008006" key="6">
    <source>
        <dbReference type="Google" id="ProtNLM"/>
    </source>
</evidence>
<evidence type="ECO:0000256" key="1">
    <source>
        <dbReference type="ARBA" id="ARBA00022723"/>
    </source>
</evidence>
<dbReference type="PANTHER" id="PTHR46124:SF2">
    <property type="entry name" value="D-AMINOACYL-TRNA DEACYLASE"/>
    <property type="match status" value="1"/>
</dbReference>
<dbReference type="GO" id="GO:0016788">
    <property type="term" value="F:hydrolase activity, acting on ester bonds"/>
    <property type="evidence" value="ECO:0007669"/>
    <property type="project" value="InterPro"/>
</dbReference>
<evidence type="ECO:0000313" key="5">
    <source>
        <dbReference type="Proteomes" id="UP000177746"/>
    </source>
</evidence>
<dbReference type="InterPro" id="IPR015991">
    <property type="entry name" value="TatD/YcfH-like"/>
</dbReference>
<name>A0A1G2T100_9BACT</name>
<feature type="binding site" evidence="3">
    <location>
        <position position="8"/>
    </location>
    <ligand>
        <name>a divalent metal cation</name>
        <dbReference type="ChEBI" id="CHEBI:60240"/>
        <label>1</label>
    </ligand>
</feature>
<dbReference type="InterPro" id="IPR032466">
    <property type="entry name" value="Metal_Hydrolase"/>
</dbReference>
<dbReference type="GO" id="GO:0046872">
    <property type="term" value="F:metal ion binding"/>
    <property type="evidence" value="ECO:0007669"/>
    <property type="project" value="UniProtKB-KW"/>
</dbReference>
<dbReference type="SUPFAM" id="SSF51556">
    <property type="entry name" value="Metallo-dependent hydrolases"/>
    <property type="match status" value="1"/>
</dbReference>
<dbReference type="EMBL" id="MHVI01000024">
    <property type="protein sequence ID" value="OHA90967.1"/>
    <property type="molecule type" value="Genomic_DNA"/>
</dbReference>
<evidence type="ECO:0000256" key="3">
    <source>
        <dbReference type="PIRSR" id="PIRSR005902-1"/>
    </source>
</evidence>
<feature type="binding site" evidence="3">
    <location>
        <position position="206"/>
    </location>
    <ligand>
        <name>a divalent metal cation</name>
        <dbReference type="ChEBI" id="CHEBI:60240"/>
        <label>1</label>
    </ligand>
</feature>
<feature type="binding site" evidence="3">
    <location>
        <position position="92"/>
    </location>
    <ligand>
        <name>a divalent metal cation</name>
        <dbReference type="ChEBI" id="CHEBI:60240"/>
        <label>1</label>
    </ligand>
</feature>
<gene>
    <name evidence="4" type="ORF">A2665_01530</name>
</gene>
<dbReference type="CDD" id="cd01310">
    <property type="entry name" value="TatD_DNAse"/>
    <property type="match status" value="1"/>
</dbReference>
<sequence>MPKYFDVHSHLNATEYSEDINEVIKRLEETETHTIAVGTDLESSKIAVELAEKHEEIYACVGVHPVDNKNEHYDISKYRELAQHPKVVAVGECGFDFYHADKARDYKRQKKLFLDQLRFAVAHDKPIMIHARDAYEELLEILELQKRKYGTRLRGNVHFFAGSVAVAQRLFDLGFSISFTGVITFTRDYDEVIKAAPLDMIMSETDAPYVTPVPYRGKRNEPSFVVEVVKKIAEIREEDEERVRVALVNNALSMIG</sequence>
<dbReference type="NCBIfam" id="TIGR00010">
    <property type="entry name" value="YchF/TatD family DNA exonuclease"/>
    <property type="match status" value="1"/>
</dbReference>
<reference evidence="4 5" key="1">
    <citation type="journal article" date="2016" name="Nat. Commun.">
        <title>Thousands of microbial genomes shed light on interconnected biogeochemical processes in an aquifer system.</title>
        <authorList>
            <person name="Anantharaman K."/>
            <person name="Brown C.T."/>
            <person name="Hug L.A."/>
            <person name="Sharon I."/>
            <person name="Castelle C.J."/>
            <person name="Probst A.J."/>
            <person name="Thomas B.C."/>
            <person name="Singh A."/>
            <person name="Wilkins M.J."/>
            <person name="Karaoz U."/>
            <person name="Brodie E.L."/>
            <person name="Williams K.H."/>
            <person name="Hubbard S.S."/>
            <person name="Banfield J.F."/>
        </authorList>
    </citation>
    <scope>NUCLEOTIDE SEQUENCE [LARGE SCALE GENOMIC DNA]</scope>
</reference>
<keyword evidence="2" id="KW-0378">Hydrolase</keyword>
<evidence type="ECO:0000256" key="2">
    <source>
        <dbReference type="ARBA" id="ARBA00022801"/>
    </source>
</evidence>
<feature type="binding site" evidence="3">
    <location>
        <position position="158"/>
    </location>
    <ligand>
        <name>a divalent metal cation</name>
        <dbReference type="ChEBI" id="CHEBI:60240"/>
        <label>2</label>
    </ligand>
</feature>
<protein>
    <recommendedName>
        <fullName evidence="6">Hydrolase TatD</fullName>
    </recommendedName>
</protein>
<dbReference type="InterPro" id="IPR001130">
    <property type="entry name" value="TatD-like"/>
</dbReference>
<dbReference type="Gene3D" id="3.20.20.140">
    <property type="entry name" value="Metal-dependent hydrolases"/>
    <property type="match status" value="1"/>
</dbReference>
<accession>A0A1G2T100</accession>
<dbReference type="InterPro" id="IPR018228">
    <property type="entry name" value="DNase_TatD-rel_CS"/>
</dbReference>
<feature type="binding site" evidence="3">
    <location>
        <position position="130"/>
    </location>
    <ligand>
        <name>a divalent metal cation</name>
        <dbReference type="ChEBI" id="CHEBI:60240"/>
        <label>2</label>
    </ligand>
</feature>
<comment type="caution">
    <text evidence="4">The sequence shown here is derived from an EMBL/GenBank/DDBJ whole genome shotgun (WGS) entry which is preliminary data.</text>
</comment>
<organism evidence="4 5">
    <name type="scientific">Candidatus Zambryskibacteria bacterium RIFCSPHIGHO2_01_FULL_46_30</name>
    <dbReference type="NCBI Taxonomy" id="1802739"/>
    <lineage>
        <taxon>Bacteria</taxon>
        <taxon>Candidatus Zambryskiibacteriota</taxon>
    </lineage>
</organism>
<dbReference type="AlphaFoldDB" id="A0A1G2T100"/>
<dbReference type="FunFam" id="3.20.20.140:FF:000005">
    <property type="entry name" value="TatD family hydrolase"/>
    <property type="match status" value="1"/>
</dbReference>
<dbReference type="GO" id="GO:0004536">
    <property type="term" value="F:DNA nuclease activity"/>
    <property type="evidence" value="ECO:0007669"/>
    <property type="project" value="InterPro"/>
</dbReference>
<proteinExistence type="predicted"/>